<keyword evidence="3" id="KW-1185">Reference proteome</keyword>
<proteinExistence type="predicted"/>
<feature type="chain" id="PRO_5011547842" description="Chaperone of endosialidase" evidence="1">
    <location>
        <begin position="22"/>
        <end position="1385"/>
    </location>
</feature>
<dbReference type="RefSeq" id="WP_091309597.1">
    <property type="nucleotide sequence ID" value="NZ_CBCSJU010000005.1"/>
</dbReference>
<keyword evidence="1" id="KW-0732">Signal</keyword>
<name>A0A1H6SFW3_9FLAO</name>
<evidence type="ECO:0000313" key="2">
    <source>
        <dbReference type="EMBL" id="SEI62332.1"/>
    </source>
</evidence>
<organism evidence="2 3">
    <name type="scientific">Flavobacterium terrigena</name>
    <dbReference type="NCBI Taxonomy" id="402734"/>
    <lineage>
        <taxon>Bacteria</taxon>
        <taxon>Pseudomonadati</taxon>
        <taxon>Bacteroidota</taxon>
        <taxon>Flavobacteriia</taxon>
        <taxon>Flavobacteriales</taxon>
        <taxon>Flavobacteriaceae</taxon>
        <taxon>Flavobacterium</taxon>
    </lineage>
</organism>
<feature type="signal peptide" evidence="1">
    <location>
        <begin position="1"/>
        <end position="21"/>
    </location>
</feature>
<dbReference type="Proteomes" id="UP000199702">
    <property type="component" value="Unassembled WGS sequence"/>
</dbReference>
<evidence type="ECO:0008006" key="4">
    <source>
        <dbReference type="Google" id="ProtNLM"/>
    </source>
</evidence>
<dbReference type="STRING" id="402734.SAMN05660918_1186"/>
<sequence>MLFKKINYLLLLILCGFNGYSQTRTSSENSSPIDAKGVVVVDSITPTELKPKGFVQTGGIGTVNSSFLDSSEFWSLTGNTLATGNEFIGTINSLPLKFRVNNFERLQITNTGRFHVSNTSAFGGNTCLYFGQNAGNETSSGQWNIGFGPQVLTNITTGGANTAIGDQALTVNTTGTGNHGIGYRTLVNNTTGNNNTALGYSAGSGNVIGNENVFLGSGSGFSSTGNRNIFLGFWAGHTLTAGNNNVFIGDYANPNISTTGSDQLNIANKIYGSGVSGSAFIGIGVPNPQARLHTNGTLRFENLATSSNPNSILGTDSNGNVFKFSPNLFDGFWSLNGNSLTTGNEFIGTTSNHDVIFKRANTFSGRLGQNNTSMGFNSLTNLAPNYDFNTAFGVNNLTAPLSGNNNVAIGSNNLQSNTSGHSNIAVGTNSLSSNTIGYQNIGIGYSALNKNINGNTNTAVGNFALQANTTGSSNVAFGDQVLSKNTTGTLNSGVGHTALASNTIGDRNVALGTNALYSNVSGNNNNASGFNSLANNISGNNNNASGDHSLAGLSTGNGNAAYGFSSLGTLSNGNNNVALGNNSGYNLNNGNNNIFIGNNIQPLTNNVDDYLNIGNKIHGTGTAGNTKIGLGIISDPQANFHTNGTVRLQNMPYSSTIPTNILGTDGVGNVYNFNPSLIGSGNNIYNIDGVLTGNRQLSLNDKRLIFDGAGCGTRFNPRPYDTNNKSVVEVYTGNVPMKPNLLGNGFFKLHQEKAERYLTQGINDTASWLQSSRNPNNVSSTYPLIINPLGGNVGLGLDVSSPLGTSTSPTAVLHTKGTLRFEGLGDTTENNELLTVDSDGNVLKRDINSFNLNSNNIYNSNGSLTDNRYLGLDRKILNFYGDMFSQIFNPNLDSGFCPKGSGESFSTIHAESSYGESLIAPNYNKGYFKLRANQSGRNGASGTQLNFGIASDNSWMQSSSHFTNYRDNNCGNAISKLHLNPLGGYVGIGVQSATAQLHTIESVRFENLPLNEKAPNAILGTDVDGNVFNYDPSMFGTGASSDAWLLNGNLATNPGTGAGQNFVGTIDAKDLVFGVNSNEMLRITQTGRFKVRNIDGSNYTANLYIGGGNENFQVAGINANLAVGLGSLSLNTTGSSNTALGFNSLVENTVGSLNCSVGINSMFKNVDGSSNVSVGHNTMYSNISGGNNTALGNQVFENKQLGSFNTAIGSFAGFSLTDGTNNVLIGANTNTMNTVASNELNIGNWIFGKSGQIAIGSFNDLPQSFITNADYQLIVKKGIRTEKVRVDIASVKNWADYVFEDDYKLMSLKELDQYIKTNGHLPNIPTSEEVVKHGVDLGEMNSKLLEKVEELTLYTIDLNKKNESQQKVIDDLISRLEKLEKNNKQ</sequence>
<dbReference type="EMBL" id="FNYA01000002">
    <property type="protein sequence ID" value="SEI62332.1"/>
    <property type="molecule type" value="Genomic_DNA"/>
</dbReference>
<evidence type="ECO:0000256" key="1">
    <source>
        <dbReference type="SAM" id="SignalP"/>
    </source>
</evidence>
<evidence type="ECO:0000313" key="3">
    <source>
        <dbReference type="Proteomes" id="UP000199702"/>
    </source>
</evidence>
<accession>A0A1H6SFW3</accession>
<reference evidence="3" key="1">
    <citation type="submission" date="2016-10" db="EMBL/GenBank/DDBJ databases">
        <authorList>
            <person name="Varghese N."/>
            <person name="Submissions S."/>
        </authorList>
    </citation>
    <scope>NUCLEOTIDE SEQUENCE [LARGE SCALE GENOMIC DNA]</scope>
    <source>
        <strain evidence="3">DSM 17934</strain>
    </source>
</reference>
<gene>
    <name evidence="2" type="ORF">SAMN05660918_1186</name>
</gene>
<protein>
    <recommendedName>
        <fullName evidence="4">Chaperone of endosialidase</fullName>
    </recommendedName>
</protein>
<dbReference type="OrthoDB" id="9808753at2"/>